<evidence type="ECO:0000256" key="3">
    <source>
        <dbReference type="ARBA" id="ARBA00022692"/>
    </source>
</evidence>
<dbReference type="PANTHER" id="PTHR43461:SF1">
    <property type="entry name" value="TRANSMEMBRANE PROTEIN 256"/>
    <property type="match status" value="1"/>
</dbReference>
<accession>A0A4U1BQ78</accession>
<feature type="transmembrane region" description="Helical" evidence="6">
    <location>
        <begin position="96"/>
        <end position="120"/>
    </location>
</feature>
<dbReference type="Pfam" id="PF04241">
    <property type="entry name" value="DUF423"/>
    <property type="match status" value="1"/>
</dbReference>
<reference evidence="7 8" key="1">
    <citation type="submission" date="2019-04" db="EMBL/GenBank/DDBJ databases">
        <authorList>
            <person name="Hwang J.C."/>
        </authorList>
    </citation>
    <scope>NUCLEOTIDE SEQUENCE [LARGE SCALE GENOMIC DNA]</scope>
    <source>
        <strain evidence="7 8">IMCC35002</strain>
    </source>
</reference>
<dbReference type="GO" id="GO:0005886">
    <property type="term" value="C:plasma membrane"/>
    <property type="evidence" value="ECO:0007669"/>
    <property type="project" value="TreeGrafter"/>
</dbReference>
<dbReference type="EMBL" id="SWCJ01000007">
    <property type="protein sequence ID" value="TKB54802.1"/>
    <property type="molecule type" value="Genomic_DNA"/>
</dbReference>
<dbReference type="RefSeq" id="WP_136863579.1">
    <property type="nucleotide sequence ID" value="NZ_SWCJ01000007.1"/>
</dbReference>
<gene>
    <name evidence="7" type="ORF">FCL42_11565</name>
</gene>
<evidence type="ECO:0000256" key="6">
    <source>
        <dbReference type="SAM" id="Phobius"/>
    </source>
</evidence>
<keyword evidence="5 6" id="KW-0472">Membrane</keyword>
<evidence type="ECO:0000313" key="8">
    <source>
        <dbReference type="Proteomes" id="UP000305675"/>
    </source>
</evidence>
<dbReference type="PANTHER" id="PTHR43461">
    <property type="entry name" value="TRANSMEMBRANE PROTEIN 256"/>
    <property type="match status" value="1"/>
</dbReference>
<dbReference type="OrthoDB" id="9802121at2"/>
<organism evidence="7 8">
    <name type="scientific">Ferrimonas aestuarii</name>
    <dbReference type="NCBI Taxonomy" id="2569539"/>
    <lineage>
        <taxon>Bacteria</taxon>
        <taxon>Pseudomonadati</taxon>
        <taxon>Pseudomonadota</taxon>
        <taxon>Gammaproteobacteria</taxon>
        <taxon>Alteromonadales</taxon>
        <taxon>Ferrimonadaceae</taxon>
        <taxon>Ferrimonas</taxon>
    </lineage>
</organism>
<evidence type="ECO:0000256" key="1">
    <source>
        <dbReference type="ARBA" id="ARBA00004141"/>
    </source>
</evidence>
<feature type="transmembrane region" description="Helical" evidence="6">
    <location>
        <begin position="42"/>
        <end position="60"/>
    </location>
</feature>
<keyword evidence="4 6" id="KW-1133">Transmembrane helix</keyword>
<evidence type="ECO:0000256" key="5">
    <source>
        <dbReference type="ARBA" id="ARBA00023136"/>
    </source>
</evidence>
<keyword evidence="3 6" id="KW-0812">Transmembrane</keyword>
<name>A0A4U1BQ78_9GAMM</name>
<feature type="transmembrane region" description="Helical" evidence="6">
    <location>
        <begin position="67"/>
        <end position="90"/>
    </location>
</feature>
<comment type="subcellular location">
    <subcellularLocation>
        <location evidence="1">Membrane</location>
        <topology evidence="1">Multi-pass membrane protein</topology>
    </subcellularLocation>
</comment>
<sequence length="126" mass="13526">MHRLLMAVAAFLGMTATGLGAYGAHGLAKVAPPYLVESFNTAVSYQFFHCLLLMAVALWFRQWGGRILLVAGSLITAGILGFSGSIYSLVLLGTKGIGIITPIGGSLLILGWFTLLVAAWQWERDR</sequence>
<protein>
    <submittedName>
        <fullName evidence="7">DUF423 domain-containing protein</fullName>
    </submittedName>
</protein>
<comment type="similarity">
    <text evidence="2">Belongs to the UPF0382 family.</text>
</comment>
<proteinExistence type="inferred from homology"/>
<dbReference type="AlphaFoldDB" id="A0A4U1BQ78"/>
<evidence type="ECO:0000256" key="2">
    <source>
        <dbReference type="ARBA" id="ARBA00009694"/>
    </source>
</evidence>
<evidence type="ECO:0000256" key="4">
    <source>
        <dbReference type="ARBA" id="ARBA00022989"/>
    </source>
</evidence>
<dbReference type="InterPro" id="IPR006696">
    <property type="entry name" value="DUF423"/>
</dbReference>
<dbReference type="Proteomes" id="UP000305675">
    <property type="component" value="Unassembled WGS sequence"/>
</dbReference>
<comment type="caution">
    <text evidence="7">The sequence shown here is derived from an EMBL/GenBank/DDBJ whole genome shotgun (WGS) entry which is preliminary data.</text>
</comment>
<keyword evidence="8" id="KW-1185">Reference proteome</keyword>
<evidence type="ECO:0000313" key="7">
    <source>
        <dbReference type="EMBL" id="TKB54802.1"/>
    </source>
</evidence>